<dbReference type="InParanoid" id="G7E0V6"/>
<organism evidence="7 8">
    <name type="scientific">Mixia osmundae (strain CBS 9802 / IAM 14324 / JCM 22182 / KY 12970)</name>
    <dbReference type="NCBI Taxonomy" id="764103"/>
    <lineage>
        <taxon>Eukaryota</taxon>
        <taxon>Fungi</taxon>
        <taxon>Dikarya</taxon>
        <taxon>Basidiomycota</taxon>
        <taxon>Pucciniomycotina</taxon>
        <taxon>Mixiomycetes</taxon>
        <taxon>Mixiales</taxon>
        <taxon>Mixiaceae</taxon>
        <taxon>Mixia</taxon>
    </lineage>
</organism>
<evidence type="ECO:0000256" key="3">
    <source>
        <dbReference type="ARBA" id="ARBA00023128"/>
    </source>
</evidence>
<accession>G7E0V6</accession>
<dbReference type="RefSeq" id="XP_014568079.1">
    <property type="nucleotide sequence ID" value="XM_014712593.1"/>
</dbReference>
<evidence type="ECO:0000256" key="6">
    <source>
        <dbReference type="SAM" id="Phobius"/>
    </source>
</evidence>
<dbReference type="InterPro" id="IPR039297">
    <property type="entry name" value="COX7a"/>
</dbReference>
<dbReference type="GO" id="GO:0005743">
    <property type="term" value="C:mitochondrial inner membrane"/>
    <property type="evidence" value="ECO:0007669"/>
    <property type="project" value="UniProtKB-SubCell"/>
</dbReference>
<dbReference type="AlphaFoldDB" id="G7E0V6"/>
<protein>
    <recommendedName>
        <fullName evidence="9">Cytochrome c oxidase assembly factor 3</fullName>
    </recommendedName>
</protein>
<gene>
    <name evidence="7" type="primary">Mo03133</name>
    <name evidence="7" type="ORF">E5Q_03133</name>
</gene>
<proteinExistence type="predicted"/>
<evidence type="ECO:0000256" key="5">
    <source>
        <dbReference type="SAM" id="MobiDB-lite"/>
    </source>
</evidence>
<dbReference type="EMBL" id="BABT02000090">
    <property type="protein sequence ID" value="GAA96466.1"/>
    <property type="molecule type" value="Genomic_DNA"/>
</dbReference>
<evidence type="ECO:0000313" key="8">
    <source>
        <dbReference type="Proteomes" id="UP000009131"/>
    </source>
</evidence>
<dbReference type="OrthoDB" id="5511599at2759"/>
<name>G7E0V6_MIXOS</name>
<dbReference type="Pfam" id="PF02238">
    <property type="entry name" value="COX7a"/>
    <property type="match status" value="1"/>
</dbReference>
<dbReference type="Proteomes" id="UP000009131">
    <property type="component" value="Unassembled WGS sequence"/>
</dbReference>
<sequence length="114" mass="12275">MKVRQGLTSPVSKKDGQHSPGSEMDGLVNRSNSVVERQRALQADSRMVYQKLPRARLYMTAFMSLFAVGLAGVSYGTVKMAKASVHCRGRKTSIEGTSAALLPSTVLDPYVAGD</sequence>
<comment type="subcellular location">
    <subcellularLocation>
        <location evidence="1">Mitochondrion inner membrane</location>
    </subcellularLocation>
</comment>
<reference evidence="7 8" key="2">
    <citation type="journal article" date="2012" name="Open Biol.">
        <title>Characteristics of nucleosomes and linker DNA regions on the genome of the basidiomycete Mixia osmundae revealed by mono- and dinucleosome mapping.</title>
        <authorList>
            <person name="Nishida H."/>
            <person name="Kondo S."/>
            <person name="Matsumoto T."/>
            <person name="Suzuki Y."/>
            <person name="Yoshikawa H."/>
            <person name="Taylor T.D."/>
            <person name="Sugiyama J."/>
        </authorList>
    </citation>
    <scope>NUCLEOTIDE SEQUENCE [LARGE SCALE GENOMIC DNA]</scope>
    <source>
        <strain evidence="8">CBS 9802 / IAM 14324 / JCM 22182 / KY 12970</strain>
    </source>
</reference>
<comment type="caution">
    <text evidence="7">The sequence shown here is derived from an EMBL/GenBank/DDBJ whole genome shotgun (WGS) entry which is preliminary data.</text>
</comment>
<evidence type="ECO:0000313" key="7">
    <source>
        <dbReference type="EMBL" id="GAA96466.1"/>
    </source>
</evidence>
<evidence type="ECO:0000256" key="1">
    <source>
        <dbReference type="ARBA" id="ARBA00004273"/>
    </source>
</evidence>
<keyword evidence="2" id="KW-0999">Mitochondrion inner membrane</keyword>
<evidence type="ECO:0000256" key="4">
    <source>
        <dbReference type="ARBA" id="ARBA00023136"/>
    </source>
</evidence>
<keyword evidence="4 6" id="KW-0472">Membrane</keyword>
<feature type="region of interest" description="Disordered" evidence="5">
    <location>
        <begin position="1"/>
        <end position="30"/>
    </location>
</feature>
<keyword evidence="3" id="KW-0496">Mitochondrion</keyword>
<evidence type="ECO:0000256" key="2">
    <source>
        <dbReference type="ARBA" id="ARBA00022792"/>
    </source>
</evidence>
<reference evidence="7 8" key="1">
    <citation type="journal article" date="2011" name="J. Gen. Appl. Microbiol.">
        <title>Draft genome sequencing of the enigmatic basidiomycete Mixia osmundae.</title>
        <authorList>
            <person name="Nishida H."/>
            <person name="Nagatsuka Y."/>
            <person name="Sugiyama J."/>
        </authorList>
    </citation>
    <scope>NUCLEOTIDE SEQUENCE [LARGE SCALE GENOMIC DNA]</scope>
    <source>
        <strain evidence="8">CBS 9802 / IAM 14324 / JCM 22182 / KY 12970</strain>
    </source>
</reference>
<feature type="compositionally biased region" description="Polar residues" evidence="5">
    <location>
        <begin position="1"/>
        <end position="11"/>
    </location>
</feature>
<keyword evidence="6" id="KW-1133">Transmembrane helix</keyword>
<feature type="transmembrane region" description="Helical" evidence="6">
    <location>
        <begin position="57"/>
        <end position="78"/>
    </location>
</feature>
<dbReference type="STRING" id="764103.G7E0V6"/>
<keyword evidence="8" id="KW-1185">Reference proteome</keyword>
<keyword evidence="6" id="KW-0812">Transmembrane</keyword>
<dbReference type="HOGENOM" id="CLU_2121663_0_0_1"/>
<dbReference type="eggNOG" id="ENOG502SFTM">
    <property type="taxonomic scope" value="Eukaryota"/>
</dbReference>
<evidence type="ECO:0008006" key="9">
    <source>
        <dbReference type="Google" id="ProtNLM"/>
    </source>
</evidence>